<feature type="transmembrane region" description="Helical" evidence="1">
    <location>
        <begin position="116"/>
        <end position="137"/>
    </location>
</feature>
<keyword evidence="1" id="KW-0812">Transmembrane</keyword>
<evidence type="ECO:0000313" key="2">
    <source>
        <dbReference type="EMBL" id="OGH01680.1"/>
    </source>
</evidence>
<proteinExistence type="predicted"/>
<evidence type="ECO:0000256" key="1">
    <source>
        <dbReference type="SAM" id="Phobius"/>
    </source>
</evidence>
<sequence>MNQNLEALSTKELQTELERRRMEEMTKEELIEALREAKKEGSWADQTHQNLLQLADRFGVDVNEALAVDKVGLVVLTGAFYCLAAAVAIFPVWGFWHDWYYDRLSPSTIPFPLDWIFALGFLALIFWVPAYCIFWFARKNWKIHRGIYSGRNQV</sequence>
<dbReference type="AlphaFoldDB" id="A0A1F6GUK3"/>
<comment type="caution">
    <text evidence="2">The sequence shown here is derived from an EMBL/GenBank/DDBJ whole genome shotgun (WGS) entry which is preliminary data.</text>
</comment>
<accession>A0A1F6GUK3</accession>
<protein>
    <submittedName>
        <fullName evidence="2">Uncharacterized protein</fullName>
    </submittedName>
</protein>
<dbReference type="Proteomes" id="UP000177583">
    <property type="component" value="Unassembled WGS sequence"/>
</dbReference>
<keyword evidence="1" id="KW-1133">Transmembrane helix</keyword>
<name>A0A1F6GUK3_9PROT</name>
<dbReference type="EMBL" id="MFNF01000030">
    <property type="protein sequence ID" value="OGH01680.1"/>
    <property type="molecule type" value="Genomic_DNA"/>
</dbReference>
<keyword evidence="1" id="KW-0472">Membrane</keyword>
<reference evidence="2 3" key="1">
    <citation type="journal article" date="2016" name="Nat. Commun.">
        <title>Thousands of microbial genomes shed light on interconnected biogeochemical processes in an aquifer system.</title>
        <authorList>
            <person name="Anantharaman K."/>
            <person name="Brown C.T."/>
            <person name="Hug L.A."/>
            <person name="Sharon I."/>
            <person name="Castelle C.J."/>
            <person name="Probst A.J."/>
            <person name="Thomas B.C."/>
            <person name="Singh A."/>
            <person name="Wilkins M.J."/>
            <person name="Karaoz U."/>
            <person name="Brodie E.L."/>
            <person name="Williams K.H."/>
            <person name="Hubbard S.S."/>
            <person name="Banfield J.F."/>
        </authorList>
    </citation>
    <scope>NUCLEOTIDE SEQUENCE [LARGE SCALE GENOMIC DNA]</scope>
</reference>
<gene>
    <name evidence="2" type="ORF">A2557_11745</name>
</gene>
<feature type="transmembrane region" description="Helical" evidence="1">
    <location>
        <begin position="73"/>
        <end position="96"/>
    </location>
</feature>
<evidence type="ECO:0000313" key="3">
    <source>
        <dbReference type="Proteomes" id="UP000177583"/>
    </source>
</evidence>
<organism evidence="2 3">
    <name type="scientific">Candidatus Lambdaproteobacteria bacterium RIFOXYD2_FULL_56_26</name>
    <dbReference type="NCBI Taxonomy" id="1817773"/>
    <lineage>
        <taxon>Bacteria</taxon>
        <taxon>Pseudomonadati</taxon>
        <taxon>Pseudomonadota</taxon>
        <taxon>Candidatus Lambdaproteobacteria</taxon>
    </lineage>
</organism>